<dbReference type="EMBL" id="CP044548">
    <property type="protein sequence ID" value="QFQ29283.1"/>
    <property type="molecule type" value="Genomic_DNA"/>
</dbReference>
<dbReference type="GeneID" id="59163092"/>
<gene>
    <name evidence="2" type="ORF">EEW87_001415</name>
</gene>
<feature type="compositionally biased region" description="Low complexity" evidence="1">
    <location>
        <begin position="28"/>
        <end position="63"/>
    </location>
</feature>
<name>A0A5P8FJ93_9MICO</name>
<proteinExistence type="predicted"/>
<organism evidence="2 3">
    <name type="scientific">Janibacter melonis</name>
    <dbReference type="NCBI Taxonomy" id="262209"/>
    <lineage>
        <taxon>Bacteria</taxon>
        <taxon>Bacillati</taxon>
        <taxon>Actinomycetota</taxon>
        <taxon>Actinomycetes</taxon>
        <taxon>Micrococcales</taxon>
        <taxon>Intrasporangiaceae</taxon>
        <taxon>Janibacter</taxon>
    </lineage>
</organism>
<sequence>MGTRTLGLLAVGAVTLAGCTGGGEDPETSSTSIATPTSASSSTSSSSATSSSGGSTTNSGEATPSSSTDDAARWTSPPEAARANTRQGAQEFAKWYTQVTGAAQHLMDGDLIREQSTSGCVKCEDIATFADSGRGVQHPSINPYEDVTNARVLKWGTKPTFQVDISIPRHHLLNDQGEKEATVRAEKAGIAMRLVRSSDVWRVSEVTLAYRENES</sequence>
<feature type="region of interest" description="Disordered" evidence="1">
    <location>
        <begin position="17"/>
        <end position="88"/>
    </location>
</feature>
<evidence type="ECO:0000313" key="3">
    <source>
        <dbReference type="Proteomes" id="UP000271708"/>
    </source>
</evidence>
<dbReference type="Proteomes" id="UP000271708">
    <property type="component" value="Chromosome"/>
</dbReference>
<accession>A0A5P8FJ93</accession>
<evidence type="ECO:0000256" key="1">
    <source>
        <dbReference type="SAM" id="MobiDB-lite"/>
    </source>
</evidence>
<evidence type="ECO:0008006" key="4">
    <source>
        <dbReference type="Google" id="ProtNLM"/>
    </source>
</evidence>
<evidence type="ECO:0000313" key="2">
    <source>
        <dbReference type="EMBL" id="QFQ29283.1"/>
    </source>
</evidence>
<protein>
    <recommendedName>
        <fullName evidence="4">Lipoprotein</fullName>
    </recommendedName>
</protein>
<reference evidence="2 3" key="1">
    <citation type="submission" date="2019-09" db="EMBL/GenBank/DDBJ databases">
        <title>Complete Genome Sequence of Janibacter melonis M714 with both human health impact and industrial applications.</title>
        <authorList>
            <person name="Jin M."/>
            <person name="Zhao Q.R."/>
        </authorList>
    </citation>
    <scope>NUCLEOTIDE SEQUENCE [LARGE SCALE GENOMIC DNA]</scope>
    <source>
        <strain evidence="2 3">M714</strain>
    </source>
</reference>
<dbReference type="PROSITE" id="PS51257">
    <property type="entry name" value="PROKAR_LIPOPROTEIN"/>
    <property type="match status" value="1"/>
</dbReference>
<dbReference type="KEGG" id="jme:EEW87_001415"/>
<dbReference type="AlphaFoldDB" id="A0A5P8FJ93"/>
<dbReference type="RefSeq" id="WP_148041591.1">
    <property type="nucleotide sequence ID" value="NZ_CP044548.2"/>
</dbReference>